<protein>
    <recommendedName>
        <fullName evidence="3">Lipoprotein</fullName>
    </recommendedName>
</protein>
<dbReference type="KEGG" id="cgn:OK18_03070"/>
<evidence type="ECO:0008006" key="3">
    <source>
        <dbReference type="Google" id="ProtNLM"/>
    </source>
</evidence>
<dbReference type="RefSeq" id="WP_053327043.1">
    <property type="nucleotide sequence ID" value="NZ_CP009928.1"/>
</dbReference>
<name>A0A0G3LXS2_CHRGL</name>
<dbReference type="Proteomes" id="UP000035213">
    <property type="component" value="Chromosome"/>
</dbReference>
<dbReference type="EMBL" id="CP009928">
    <property type="protein sequence ID" value="AKK71756.1"/>
    <property type="molecule type" value="Genomic_DNA"/>
</dbReference>
<dbReference type="OrthoDB" id="1270961at2"/>
<dbReference type="PATRIC" id="fig|1324352.5.peg.663"/>
<dbReference type="PROSITE" id="PS51257">
    <property type="entry name" value="PROKAR_LIPOPROTEIN"/>
    <property type="match status" value="1"/>
</dbReference>
<dbReference type="AlphaFoldDB" id="A0A0G3LXS2"/>
<accession>A0A0G3LXS2</accession>
<reference evidence="1 2" key="1">
    <citation type="submission" date="2014-11" db="EMBL/GenBank/DDBJ databases">
        <authorList>
            <person name="Park G.-S."/>
            <person name="Hong S.-J."/>
            <person name="Jung B.K."/>
            <person name="Khan A.R."/>
            <person name="Kwak Y."/>
            <person name="Shin J.-H."/>
        </authorList>
    </citation>
    <scope>NUCLEOTIDE SEQUENCE [LARGE SCALE GENOMIC DNA]</scope>
    <source>
        <strain evidence="1 2">DSM 27622</strain>
    </source>
</reference>
<evidence type="ECO:0000313" key="1">
    <source>
        <dbReference type="EMBL" id="AKK71756.1"/>
    </source>
</evidence>
<evidence type="ECO:0000313" key="2">
    <source>
        <dbReference type="Proteomes" id="UP000035213"/>
    </source>
</evidence>
<proteinExistence type="predicted"/>
<organism evidence="1 2">
    <name type="scientific">Chryseobacterium gallinarum</name>
    <dbReference type="NCBI Taxonomy" id="1324352"/>
    <lineage>
        <taxon>Bacteria</taxon>
        <taxon>Pseudomonadati</taxon>
        <taxon>Bacteroidota</taxon>
        <taxon>Flavobacteriia</taxon>
        <taxon>Flavobacteriales</taxon>
        <taxon>Weeksellaceae</taxon>
        <taxon>Chryseobacterium group</taxon>
        <taxon>Chryseobacterium</taxon>
    </lineage>
</organism>
<sequence>MKNTCLVLIISLISFSCKKNQEKGYTQPITKKSAVIVTDTAIIDGVLLELTNDNGKAELSINSKKYKLSGNIKIKPPCYFLRRDKNKVENFSYPDVGVKHTLIILGNMATQDERKIFGAENSNTICGTGMQGILFKKDSIIITNKTLTHSFVCADTGTDEKDFNGFAHD</sequence>
<gene>
    <name evidence="1" type="ORF">OK18_03070</name>
</gene>